<keyword evidence="13 15" id="KW-0460">Magnesium</keyword>
<dbReference type="AlphaFoldDB" id="A0AAW9REX1"/>
<evidence type="ECO:0000313" key="19">
    <source>
        <dbReference type="Proteomes" id="UP001359886"/>
    </source>
</evidence>
<dbReference type="Pfam" id="PF14622">
    <property type="entry name" value="Ribonucleas_3_3"/>
    <property type="match status" value="1"/>
</dbReference>
<dbReference type="PROSITE" id="PS50137">
    <property type="entry name" value="DS_RBD"/>
    <property type="match status" value="1"/>
</dbReference>
<evidence type="ECO:0000256" key="9">
    <source>
        <dbReference type="ARBA" id="ARBA00022722"/>
    </source>
</evidence>
<keyword evidence="7 15" id="KW-0507">mRNA processing</keyword>
<dbReference type="GO" id="GO:0006364">
    <property type="term" value="P:rRNA processing"/>
    <property type="evidence" value="ECO:0007669"/>
    <property type="project" value="UniProtKB-UniRule"/>
</dbReference>
<feature type="domain" description="RNase III" evidence="17">
    <location>
        <begin position="8"/>
        <end position="123"/>
    </location>
</feature>
<evidence type="ECO:0000256" key="4">
    <source>
        <dbReference type="ARBA" id="ARBA00011738"/>
    </source>
</evidence>
<dbReference type="FunFam" id="1.10.1520.10:FF:000001">
    <property type="entry name" value="Ribonuclease 3"/>
    <property type="match status" value="1"/>
</dbReference>
<dbReference type="GO" id="GO:0005737">
    <property type="term" value="C:cytoplasm"/>
    <property type="evidence" value="ECO:0007669"/>
    <property type="project" value="UniProtKB-SubCell"/>
</dbReference>
<comment type="function">
    <text evidence="15">Digests double-stranded RNA. Involved in the processing of primary rRNA transcript to yield the immediate precursors to the large and small rRNAs (23S and 16S). Processes some mRNAs, and tRNAs when they are encoded in the rRNA operon. Processes pre-crRNA and tracrRNA of type II CRISPR loci if present in the organism.</text>
</comment>
<dbReference type="EC" id="3.1.26.3" evidence="15"/>
<dbReference type="FunFam" id="3.30.160.20:FF:000003">
    <property type="entry name" value="Ribonuclease 3"/>
    <property type="match status" value="1"/>
</dbReference>
<comment type="subunit">
    <text evidence="4 15">Homodimer.</text>
</comment>
<evidence type="ECO:0000256" key="13">
    <source>
        <dbReference type="ARBA" id="ARBA00022842"/>
    </source>
</evidence>
<comment type="catalytic activity">
    <reaction evidence="1 15">
        <text>Endonucleolytic cleavage to 5'-phosphomonoester.</text>
        <dbReference type="EC" id="3.1.26.3"/>
    </reaction>
</comment>
<feature type="active site" evidence="15">
    <location>
        <position position="112"/>
    </location>
</feature>
<evidence type="ECO:0000256" key="11">
    <source>
        <dbReference type="ARBA" id="ARBA00022759"/>
    </source>
</evidence>
<evidence type="ECO:0000256" key="10">
    <source>
        <dbReference type="ARBA" id="ARBA00022723"/>
    </source>
</evidence>
<keyword evidence="9 15" id="KW-0540">Nuclease</keyword>
<dbReference type="PROSITE" id="PS50142">
    <property type="entry name" value="RNASE_3_2"/>
    <property type="match status" value="1"/>
</dbReference>
<dbReference type="GO" id="GO:0003725">
    <property type="term" value="F:double-stranded RNA binding"/>
    <property type="evidence" value="ECO:0007669"/>
    <property type="project" value="TreeGrafter"/>
</dbReference>
<comment type="caution">
    <text evidence="18">The sequence shown here is derived from an EMBL/GenBank/DDBJ whole genome shotgun (WGS) entry which is preliminary data.</text>
</comment>
<feature type="binding site" evidence="15">
    <location>
        <position position="109"/>
    </location>
    <ligand>
        <name>Mg(2+)</name>
        <dbReference type="ChEBI" id="CHEBI:18420"/>
    </ligand>
</feature>
<evidence type="ECO:0000256" key="6">
    <source>
        <dbReference type="ARBA" id="ARBA00022552"/>
    </source>
</evidence>
<accession>A0AAW9REX1</accession>
<dbReference type="NCBIfam" id="TIGR02191">
    <property type="entry name" value="RNaseIII"/>
    <property type="match status" value="1"/>
</dbReference>
<feature type="binding site" evidence="15">
    <location>
        <position position="36"/>
    </location>
    <ligand>
        <name>Mg(2+)</name>
        <dbReference type="ChEBI" id="CHEBI:18420"/>
    </ligand>
</feature>
<dbReference type="InterPro" id="IPR014720">
    <property type="entry name" value="dsRBD_dom"/>
</dbReference>
<dbReference type="GO" id="GO:0019843">
    <property type="term" value="F:rRNA binding"/>
    <property type="evidence" value="ECO:0007669"/>
    <property type="project" value="UniProtKB-KW"/>
</dbReference>
<evidence type="ECO:0000256" key="1">
    <source>
        <dbReference type="ARBA" id="ARBA00000109"/>
    </source>
</evidence>
<keyword evidence="8 15" id="KW-0819">tRNA processing</keyword>
<dbReference type="RefSeq" id="WP_354693952.1">
    <property type="nucleotide sequence ID" value="NZ_JAZHOG010000002.1"/>
</dbReference>
<comment type="cofactor">
    <cofactor evidence="15">
        <name>Mg(2+)</name>
        <dbReference type="ChEBI" id="CHEBI:18420"/>
    </cofactor>
</comment>
<dbReference type="GO" id="GO:0010468">
    <property type="term" value="P:regulation of gene expression"/>
    <property type="evidence" value="ECO:0007669"/>
    <property type="project" value="TreeGrafter"/>
</dbReference>
<dbReference type="CDD" id="cd10845">
    <property type="entry name" value="DSRM_RNAse_III_family"/>
    <property type="match status" value="1"/>
</dbReference>
<evidence type="ECO:0000259" key="16">
    <source>
        <dbReference type="PROSITE" id="PS50137"/>
    </source>
</evidence>
<dbReference type="GO" id="GO:0042802">
    <property type="term" value="F:identical protein binding"/>
    <property type="evidence" value="ECO:0007669"/>
    <property type="project" value="UniProtKB-ARBA"/>
</dbReference>
<evidence type="ECO:0000256" key="15">
    <source>
        <dbReference type="HAMAP-Rule" id="MF_00104"/>
    </source>
</evidence>
<evidence type="ECO:0000256" key="8">
    <source>
        <dbReference type="ARBA" id="ARBA00022694"/>
    </source>
</evidence>
<evidence type="ECO:0000313" key="18">
    <source>
        <dbReference type="EMBL" id="MEJ8566628.1"/>
    </source>
</evidence>
<dbReference type="EMBL" id="JAZHOG010000002">
    <property type="protein sequence ID" value="MEJ8566628.1"/>
    <property type="molecule type" value="Genomic_DNA"/>
</dbReference>
<evidence type="ECO:0000256" key="2">
    <source>
        <dbReference type="ARBA" id="ARBA00004496"/>
    </source>
</evidence>
<keyword evidence="11 15" id="KW-0255">Endonuclease</keyword>
<evidence type="ECO:0000256" key="7">
    <source>
        <dbReference type="ARBA" id="ARBA00022664"/>
    </source>
</evidence>
<keyword evidence="15" id="KW-0699">rRNA-binding</keyword>
<evidence type="ECO:0000259" key="17">
    <source>
        <dbReference type="PROSITE" id="PS50142"/>
    </source>
</evidence>
<evidence type="ECO:0000256" key="3">
    <source>
        <dbReference type="ARBA" id="ARBA00010183"/>
    </source>
</evidence>
<keyword evidence="6 15" id="KW-0698">rRNA processing</keyword>
<comment type="subcellular location">
    <subcellularLocation>
        <location evidence="2 15">Cytoplasm</location>
    </subcellularLocation>
</comment>
<keyword evidence="19" id="KW-1185">Reference proteome</keyword>
<evidence type="ECO:0000256" key="5">
    <source>
        <dbReference type="ARBA" id="ARBA00022490"/>
    </source>
</evidence>
<dbReference type="HAMAP" id="MF_00104">
    <property type="entry name" value="RNase_III"/>
    <property type="match status" value="1"/>
</dbReference>
<dbReference type="CDD" id="cd00593">
    <property type="entry name" value="RIBOc"/>
    <property type="match status" value="1"/>
</dbReference>
<dbReference type="GO" id="GO:0004525">
    <property type="term" value="F:ribonuclease III activity"/>
    <property type="evidence" value="ECO:0007669"/>
    <property type="project" value="UniProtKB-UniRule"/>
</dbReference>
<name>A0AAW9REX1_9GAMM</name>
<comment type="similarity">
    <text evidence="3">Belongs to the ribonuclease III family.</text>
</comment>
<dbReference type="InterPro" id="IPR011907">
    <property type="entry name" value="RNase_III"/>
</dbReference>
<dbReference type="Gene3D" id="3.30.160.20">
    <property type="match status" value="1"/>
</dbReference>
<dbReference type="GO" id="GO:0008033">
    <property type="term" value="P:tRNA processing"/>
    <property type="evidence" value="ECO:0007669"/>
    <property type="project" value="UniProtKB-KW"/>
</dbReference>
<gene>
    <name evidence="15 18" type="primary">rnc</name>
    <name evidence="18" type="ORF">V3330_03220</name>
</gene>
<keyword evidence="5 15" id="KW-0963">Cytoplasm</keyword>
<dbReference type="PANTHER" id="PTHR11207">
    <property type="entry name" value="RIBONUCLEASE III"/>
    <property type="match status" value="1"/>
</dbReference>
<dbReference type="PROSITE" id="PS00517">
    <property type="entry name" value="RNASE_3_1"/>
    <property type="match status" value="1"/>
</dbReference>
<dbReference type="SUPFAM" id="SSF69065">
    <property type="entry name" value="RNase III domain-like"/>
    <property type="match status" value="1"/>
</dbReference>
<evidence type="ECO:0000256" key="14">
    <source>
        <dbReference type="ARBA" id="ARBA00022884"/>
    </source>
</evidence>
<dbReference type="SMART" id="SM00535">
    <property type="entry name" value="RIBOc"/>
    <property type="match status" value="1"/>
</dbReference>
<dbReference type="GO" id="GO:0046872">
    <property type="term" value="F:metal ion binding"/>
    <property type="evidence" value="ECO:0007669"/>
    <property type="project" value="UniProtKB-KW"/>
</dbReference>
<dbReference type="InterPro" id="IPR036389">
    <property type="entry name" value="RNase_III_sf"/>
</dbReference>
<feature type="binding site" evidence="15">
    <location>
        <position position="112"/>
    </location>
    <ligand>
        <name>Mg(2+)</name>
        <dbReference type="ChEBI" id="CHEBI:18420"/>
    </ligand>
</feature>
<feature type="active site" evidence="15">
    <location>
        <position position="40"/>
    </location>
</feature>
<dbReference type="Pfam" id="PF00035">
    <property type="entry name" value="dsrm"/>
    <property type="match status" value="1"/>
</dbReference>
<dbReference type="PANTHER" id="PTHR11207:SF0">
    <property type="entry name" value="RIBONUCLEASE 3"/>
    <property type="match status" value="1"/>
</dbReference>
<organism evidence="18 19">
    <name type="scientific">Elongatibacter sediminis</name>
    <dbReference type="NCBI Taxonomy" id="3119006"/>
    <lineage>
        <taxon>Bacteria</taxon>
        <taxon>Pseudomonadati</taxon>
        <taxon>Pseudomonadota</taxon>
        <taxon>Gammaproteobacteria</taxon>
        <taxon>Chromatiales</taxon>
        <taxon>Wenzhouxiangellaceae</taxon>
        <taxon>Elongatibacter</taxon>
    </lineage>
</organism>
<dbReference type="SUPFAM" id="SSF54768">
    <property type="entry name" value="dsRNA-binding domain-like"/>
    <property type="match status" value="1"/>
</dbReference>
<protein>
    <recommendedName>
        <fullName evidence="15">Ribonuclease 3</fullName>
        <ecNumber evidence="15">3.1.26.3</ecNumber>
    </recommendedName>
    <alternativeName>
        <fullName evidence="15">Ribonuclease III</fullName>
        <shortName evidence="15">RNase III</shortName>
    </alternativeName>
</protein>
<proteinExistence type="inferred from homology"/>
<dbReference type="SMART" id="SM00358">
    <property type="entry name" value="DSRM"/>
    <property type="match status" value="1"/>
</dbReference>
<reference evidence="18 19" key="1">
    <citation type="submission" date="2024-02" db="EMBL/GenBank/DDBJ databases">
        <title>A novel Wenzhouxiangellaceae bacterium, isolated from coastal sediments.</title>
        <authorList>
            <person name="Du Z.-J."/>
            <person name="Ye Y.-Q."/>
            <person name="Zhang X.-Y."/>
        </authorList>
    </citation>
    <scope>NUCLEOTIDE SEQUENCE [LARGE SCALE GENOMIC DNA]</scope>
    <source>
        <strain evidence="18 19">CH-27</strain>
    </source>
</reference>
<evidence type="ECO:0000256" key="12">
    <source>
        <dbReference type="ARBA" id="ARBA00022801"/>
    </source>
</evidence>
<sequence>MTDSVPGIDYRFENPHLLRQALTHKSHGPVHYERLEFLGDSILNMVVSTRVFELHPQAPEGDLSRMRARIVRGRTLSEIASGIGLGRQLNLGPGEKRSGGFRRSSILADALEAVLGAIYIDGGYEACRAVILSLCDPLIENLPSADNLKDAKTRLQEWLQGRGRPLPEYTLVREEGADHAKSFHVECRLRDGDEVVGANGASRRKAEQVAAGKLLARLSGQFTEGRHD</sequence>
<dbReference type="InterPro" id="IPR000999">
    <property type="entry name" value="RNase_III_dom"/>
</dbReference>
<keyword evidence="10 15" id="KW-0479">Metal-binding</keyword>
<keyword evidence="12 15" id="KW-0378">Hydrolase</keyword>
<dbReference type="GO" id="GO:0006397">
    <property type="term" value="P:mRNA processing"/>
    <property type="evidence" value="ECO:0007669"/>
    <property type="project" value="UniProtKB-UniRule"/>
</dbReference>
<keyword evidence="14 15" id="KW-0694">RNA-binding</keyword>
<feature type="domain" description="DRBM" evidence="16">
    <location>
        <begin position="150"/>
        <end position="220"/>
    </location>
</feature>
<dbReference type="Gene3D" id="1.10.1520.10">
    <property type="entry name" value="Ribonuclease III domain"/>
    <property type="match status" value="1"/>
</dbReference>
<dbReference type="Proteomes" id="UP001359886">
    <property type="component" value="Unassembled WGS sequence"/>
</dbReference>